<sequence>MSKAFGRRVIFTLENKEIKYPDLDLEFEVNFNTDSDGNVGHVRFFNISNKTIDLLKKDTNFTLRAGYKDDVGLLLPGVISHTQTSWDTTDKITEIVVGDNTSDWLNTTVNQTWRAGIRARDVAVDLIDMLPFGIGEINLANNIDYPKGKTFSGTVKTALEEIAKDAATKLHVGRSKIYLRPEEVGTREIVNLNKRTGLIASPQKIDEDGEEGYKVQSLLNYRIWADSIIRIDSKTISGLFRVKKGLHKLSSSDFITEMEVVKA</sequence>
<evidence type="ECO:0008006" key="3">
    <source>
        <dbReference type="Google" id="ProtNLM"/>
    </source>
</evidence>
<dbReference type="OrthoDB" id="1919832at2"/>
<dbReference type="RefSeq" id="WP_133514586.1">
    <property type="nucleotide sequence ID" value="NZ_SNWX01000006.1"/>
</dbReference>
<proteinExistence type="predicted"/>
<accession>A0A4R6LUJ5</accession>
<dbReference type="Proteomes" id="UP000295064">
    <property type="component" value="Unassembled WGS sequence"/>
</dbReference>
<dbReference type="AlphaFoldDB" id="A0A4R6LUJ5"/>
<protein>
    <recommendedName>
        <fullName evidence="3">Phage protein D</fullName>
    </recommendedName>
</protein>
<organism evidence="1 2">
    <name type="scientific">Halanaerobium saccharolyticum</name>
    <dbReference type="NCBI Taxonomy" id="43595"/>
    <lineage>
        <taxon>Bacteria</taxon>
        <taxon>Bacillati</taxon>
        <taxon>Bacillota</taxon>
        <taxon>Clostridia</taxon>
        <taxon>Halanaerobiales</taxon>
        <taxon>Halanaerobiaceae</taxon>
        <taxon>Halanaerobium</taxon>
    </lineage>
</organism>
<evidence type="ECO:0000313" key="2">
    <source>
        <dbReference type="Proteomes" id="UP000295064"/>
    </source>
</evidence>
<dbReference type="NCBIfam" id="NF047561">
    <property type="entry name" value="orf58_phage_fam"/>
    <property type="match status" value="1"/>
</dbReference>
<evidence type="ECO:0000313" key="1">
    <source>
        <dbReference type="EMBL" id="TDO92357.1"/>
    </source>
</evidence>
<gene>
    <name evidence="1" type="ORF">DFR79_106170</name>
</gene>
<name>A0A4R6LUJ5_9FIRM</name>
<comment type="caution">
    <text evidence="1">The sequence shown here is derived from an EMBL/GenBank/DDBJ whole genome shotgun (WGS) entry which is preliminary data.</text>
</comment>
<reference evidence="1 2" key="1">
    <citation type="submission" date="2019-03" db="EMBL/GenBank/DDBJ databases">
        <title>Subsurface microbial communities from deep shales in Ohio and West Virginia, USA.</title>
        <authorList>
            <person name="Wrighton K."/>
        </authorList>
    </citation>
    <scope>NUCLEOTIDE SEQUENCE [LARGE SCALE GENOMIC DNA]</scope>
    <source>
        <strain evidence="1 2">MA284_T2</strain>
    </source>
</reference>
<dbReference type="EMBL" id="SNWX01000006">
    <property type="protein sequence ID" value="TDO92357.1"/>
    <property type="molecule type" value="Genomic_DNA"/>
</dbReference>